<keyword evidence="3" id="KW-1185">Reference proteome</keyword>
<sequence>MADNNDQNDDLQIPSAVEQGAAAKEYSNGDPLDLQSSNHPGMILVTSPLTDSSSGETTADSSSTDHYSIPLVHVPFPESPENIISETRALRQSTRQRAKPVWMEDYVTNIISNDEFKSAEHRVVANRVGPRISTACFFTGVVVPPKIYGPIEELITEENPPIYKDFTVNDLKIKNRFRIDFFLIRTLSYFPD</sequence>
<proteinExistence type="predicted"/>
<evidence type="ECO:0000256" key="1">
    <source>
        <dbReference type="SAM" id="MobiDB-lite"/>
    </source>
</evidence>
<dbReference type="AlphaFoldDB" id="A0ABD1V2C1"/>
<dbReference type="Gene3D" id="2.60.120.330">
    <property type="entry name" value="B-lactam Antibiotic, Isopenicillin N Synthase, Chain"/>
    <property type="match status" value="1"/>
</dbReference>
<keyword evidence="2" id="KW-0223">Dioxygenase</keyword>
<dbReference type="GO" id="GO:0051213">
    <property type="term" value="F:dioxygenase activity"/>
    <property type="evidence" value="ECO:0007669"/>
    <property type="project" value="UniProtKB-KW"/>
</dbReference>
<keyword evidence="2" id="KW-0560">Oxidoreductase</keyword>
<protein>
    <submittedName>
        <fullName evidence="2">Fe2OG dioxygenase domain-containing protein</fullName>
    </submittedName>
</protein>
<evidence type="ECO:0000313" key="3">
    <source>
        <dbReference type="Proteomes" id="UP001604277"/>
    </source>
</evidence>
<comment type="caution">
    <text evidence="2">The sequence shown here is derived from an EMBL/GenBank/DDBJ whole genome shotgun (WGS) entry which is preliminary data.</text>
</comment>
<dbReference type="Proteomes" id="UP001604277">
    <property type="component" value="Unassembled WGS sequence"/>
</dbReference>
<organism evidence="2 3">
    <name type="scientific">Forsythia ovata</name>
    <dbReference type="NCBI Taxonomy" id="205694"/>
    <lineage>
        <taxon>Eukaryota</taxon>
        <taxon>Viridiplantae</taxon>
        <taxon>Streptophyta</taxon>
        <taxon>Embryophyta</taxon>
        <taxon>Tracheophyta</taxon>
        <taxon>Spermatophyta</taxon>
        <taxon>Magnoliopsida</taxon>
        <taxon>eudicotyledons</taxon>
        <taxon>Gunneridae</taxon>
        <taxon>Pentapetalae</taxon>
        <taxon>asterids</taxon>
        <taxon>lamiids</taxon>
        <taxon>Lamiales</taxon>
        <taxon>Oleaceae</taxon>
        <taxon>Forsythieae</taxon>
        <taxon>Forsythia</taxon>
    </lineage>
</organism>
<evidence type="ECO:0000313" key="2">
    <source>
        <dbReference type="EMBL" id="KAL2530795.1"/>
    </source>
</evidence>
<dbReference type="SUPFAM" id="SSF51197">
    <property type="entry name" value="Clavaminate synthase-like"/>
    <property type="match status" value="1"/>
</dbReference>
<reference evidence="3" key="1">
    <citation type="submission" date="2024-07" db="EMBL/GenBank/DDBJ databases">
        <title>Two chromosome-level genome assemblies of Korean endemic species Abeliophyllum distichum and Forsythia ovata (Oleaceae).</title>
        <authorList>
            <person name="Jang H."/>
        </authorList>
    </citation>
    <scope>NUCLEOTIDE SEQUENCE [LARGE SCALE GENOMIC DNA]</scope>
</reference>
<dbReference type="InterPro" id="IPR027443">
    <property type="entry name" value="IPNS-like_sf"/>
</dbReference>
<name>A0ABD1V2C1_9LAMI</name>
<dbReference type="EMBL" id="JBFOLJ010000006">
    <property type="protein sequence ID" value="KAL2530795.1"/>
    <property type="molecule type" value="Genomic_DNA"/>
</dbReference>
<gene>
    <name evidence="2" type="ORF">Fot_23396</name>
</gene>
<accession>A0ABD1V2C1</accession>
<feature type="region of interest" description="Disordered" evidence="1">
    <location>
        <begin position="1"/>
        <end position="66"/>
    </location>
</feature>
<feature type="compositionally biased region" description="Low complexity" evidence="1">
    <location>
        <begin position="50"/>
        <end position="65"/>
    </location>
</feature>